<evidence type="ECO:0000256" key="2">
    <source>
        <dbReference type="ARBA" id="ARBA00022448"/>
    </source>
</evidence>
<reference evidence="7 8" key="1">
    <citation type="submission" date="2013-03" db="EMBL/GenBank/DDBJ databases">
        <title>The Genome Sequence of Cladophialophora psammophila CBS 110553.</title>
        <authorList>
            <consortium name="The Broad Institute Genomics Platform"/>
            <person name="Cuomo C."/>
            <person name="de Hoog S."/>
            <person name="Gorbushina A."/>
            <person name="Walker B."/>
            <person name="Young S.K."/>
            <person name="Zeng Q."/>
            <person name="Gargeya S."/>
            <person name="Fitzgerald M."/>
            <person name="Haas B."/>
            <person name="Abouelleil A."/>
            <person name="Allen A.W."/>
            <person name="Alvarado L."/>
            <person name="Arachchi H.M."/>
            <person name="Berlin A.M."/>
            <person name="Chapman S.B."/>
            <person name="Gainer-Dewar J."/>
            <person name="Goldberg J."/>
            <person name="Griggs A."/>
            <person name="Gujja S."/>
            <person name="Hansen M."/>
            <person name="Howarth C."/>
            <person name="Imamovic A."/>
            <person name="Ireland A."/>
            <person name="Larimer J."/>
            <person name="McCowan C."/>
            <person name="Murphy C."/>
            <person name="Pearson M."/>
            <person name="Poon T.W."/>
            <person name="Priest M."/>
            <person name="Roberts A."/>
            <person name="Saif S."/>
            <person name="Shea T."/>
            <person name="Sisk P."/>
            <person name="Sykes S."/>
            <person name="Wortman J."/>
            <person name="Nusbaum C."/>
            <person name="Birren B."/>
        </authorList>
    </citation>
    <scope>NUCLEOTIDE SEQUENCE [LARGE SCALE GENOMIC DNA]</scope>
    <source>
        <strain evidence="7 8">CBS 110553</strain>
    </source>
</reference>
<proteinExistence type="predicted"/>
<name>W9XI40_9EURO</name>
<evidence type="ECO:0000313" key="8">
    <source>
        <dbReference type="Proteomes" id="UP000019471"/>
    </source>
</evidence>
<sequence>MALLMLVSAQANFLPTILLAFLHYSPTKANLYAAATAFATLPFYWAWPFHSDWTRERLWHYVIPLLGCIPAYGIWTWSSGHPHQHSIKPTALYGVAFLAQMPTFAQPSLIAYRTSTLYGASEQAIGTAATFAALSIGSIISPQMFPNADAPLYHEAFVGTCAIVAVAIVSALTIPCWLTLEARTRKQKYGHAMPLRAMEDADLSQVTEAAHHHNHHELNERLRQAALAVKDIEMELVQQIEDQAESKA</sequence>
<protein>
    <recommendedName>
        <fullName evidence="9">Major facilitator superfamily (MFS) profile domain-containing protein</fullName>
    </recommendedName>
</protein>
<dbReference type="OrthoDB" id="2985014at2759"/>
<keyword evidence="3 6" id="KW-0812">Transmembrane</keyword>
<evidence type="ECO:0008006" key="9">
    <source>
        <dbReference type="Google" id="ProtNLM"/>
    </source>
</evidence>
<gene>
    <name evidence="7" type="ORF">A1O5_01134</name>
</gene>
<dbReference type="Gene3D" id="1.20.1250.20">
    <property type="entry name" value="MFS general substrate transporter like domains"/>
    <property type="match status" value="1"/>
</dbReference>
<comment type="caution">
    <text evidence="7">The sequence shown here is derived from an EMBL/GenBank/DDBJ whole genome shotgun (WGS) entry which is preliminary data.</text>
</comment>
<keyword evidence="4 6" id="KW-1133">Transmembrane helix</keyword>
<dbReference type="RefSeq" id="XP_007739943.1">
    <property type="nucleotide sequence ID" value="XM_007741753.1"/>
</dbReference>
<comment type="subcellular location">
    <subcellularLocation>
        <location evidence="1">Membrane</location>
        <topology evidence="1">Multi-pass membrane protein</topology>
    </subcellularLocation>
</comment>
<evidence type="ECO:0000256" key="5">
    <source>
        <dbReference type="ARBA" id="ARBA00023136"/>
    </source>
</evidence>
<dbReference type="SUPFAM" id="SSF103473">
    <property type="entry name" value="MFS general substrate transporter"/>
    <property type="match status" value="1"/>
</dbReference>
<accession>W9XI40</accession>
<organism evidence="7 8">
    <name type="scientific">Cladophialophora psammophila CBS 110553</name>
    <dbReference type="NCBI Taxonomy" id="1182543"/>
    <lineage>
        <taxon>Eukaryota</taxon>
        <taxon>Fungi</taxon>
        <taxon>Dikarya</taxon>
        <taxon>Ascomycota</taxon>
        <taxon>Pezizomycotina</taxon>
        <taxon>Eurotiomycetes</taxon>
        <taxon>Chaetothyriomycetidae</taxon>
        <taxon>Chaetothyriales</taxon>
        <taxon>Herpotrichiellaceae</taxon>
        <taxon>Cladophialophora</taxon>
    </lineage>
</organism>
<evidence type="ECO:0000256" key="6">
    <source>
        <dbReference type="SAM" id="Phobius"/>
    </source>
</evidence>
<dbReference type="HOGENOM" id="CLU_1120071_0_0_1"/>
<keyword evidence="8" id="KW-1185">Reference proteome</keyword>
<dbReference type="Proteomes" id="UP000019471">
    <property type="component" value="Unassembled WGS sequence"/>
</dbReference>
<feature type="transmembrane region" description="Helical" evidence="6">
    <location>
        <begin position="29"/>
        <end position="46"/>
    </location>
</feature>
<dbReference type="GeneID" id="19185870"/>
<dbReference type="AlphaFoldDB" id="W9XI40"/>
<feature type="transmembrane region" description="Helical" evidence="6">
    <location>
        <begin position="124"/>
        <end position="145"/>
    </location>
</feature>
<feature type="transmembrane region" description="Helical" evidence="6">
    <location>
        <begin position="90"/>
        <end position="112"/>
    </location>
</feature>
<evidence type="ECO:0000256" key="1">
    <source>
        <dbReference type="ARBA" id="ARBA00004141"/>
    </source>
</evidence>
<dbReference type="PANTHER" id="PTHR43791:SF36">
    <property type="entry name" value="TRANSPORTER, PUTATIVE (AFU_ORTHOLOGUE AFUA_6G08340)-RELATED"/>
    <property type="match status" value="1"/>
</dbReference>
<dbReference type="GO" id="GO:0016020">
    <property type="term" value="C:membrane"/>
    <property type="evidence" value="ECO:0007669"/>
    <property type="project" value="UniProtKB-SubCell"/>
</dbReference>
<dbReference type="PANTHER" id="PTHR43791">
    <property type="entry name" value="PERMEASE-RELATED"/>
    <property type="match status" value="1"/>
</dbReference>
<feature type="transmembrane region" description="Helical" evidence="6">
    <location>
        <begin position="157"/>
        <end position="180"/>
    </location>
</feature>
<feature type="transmembrane region" description="Helical" evidence="6">
    <location>
        <begin position="58"/>
        <end position="78"/>
    </location>
</feature>
<dbReference type="InterPro" id="IPR036259">
    <property type="entry name" value="MFS_trans_sf"/>
</dbReference>
<keyword evidence="5 6" id="KW-0472">Membrane</keyword>
<dbReference type="EMBL" id="AMGX01000001">
    <property type="protein sequence ID" value="EXJ76626.1"/>
    <property type="molecule type" value="Genomic_DNA"/>
</dbReference>
<evidence type="ECO:0000313" key="7">
    <source>
        <dbReference type="EMBL" id="EXJ76626.1"/>
    </source>
</evidence>
<keyword evidence="2" id="KW-0813">Transport</keyword>
<evidence type="ECO:0000256" key="4">
    <source>
        <dbReference type="ARBA" id="ARBA00022989"/>
    </source>
</evidence>
<dbReference type="GO" id="GO:0022857">
    <property type="term" value="F:transmembrane transporter activity"/>
    <property type="evidence" value="ECO:0007669"/>
    <property type="project" value="TreeGrafter"/>
</dbReference>
<evidence type="ECO:0000256" key="3">
    <source>
        <dbReference type="ARBA" id="ARBA00022692"/>
    </source>
</evidence>